<dbReference type="RefSeq" id="WP_275119948.1">
    <property type="nucleotide sequence ID" value="NZ_JAOTPO010000015.1"/>
</dbReference>
<accession>A0ABT5VM47</accession>
<dbReference type="PANTHER" id="PTHR10513">
    <property type="entry name" value="DEOXYNUCLEOSIDE KINASE"/>
    <property type="match status" value="1"/>
</dbReference>
<evidence type="ECO:0000259" key="2">
    <source>
        <dbReference type="Pfam" id="PF01712"/>
    </source>
</evidence>
<dbReference type="Gene3D" id="3.40.50.300">
    <property type="entry name" value="P-loop containing nucleotide triphosphate hydrolases"/>
    <property type="match status" value="1"/>
</dbReference>
<comment type="similarity">
    <text evidence="1">Belongs to the DCK/DGK family.</text>
</comment>
<reference evidence="3" key="1">
    <citation type="submission" date="2024-05" db="EMBL/GenBank/DDBJ databases">
        <title>Alkalihalobacillus sp. strain MEB203 novel alkaliphilic bacterium from Lonar Lake, India.</title>
        <authorList>
            <person name="Joshi A."/>
            <person name="Thite S."/>
            <person name="Mengade P."/>
        </authorList>
    </citation>
    <scope>NUCLEOTIDE SEQUENCE</scope>
    <source>
        <strain evidence="3">MEB 203</strain>
    </source>
</reference>
<dbReference type="InterPro" id="IPR031314">
    <property type="entry name" value="DNK_dom"/>
</dbReference>
<sequence length="213" mass="25153">MGDDQVIVLGGMIGVGKSSYADAIGKYYGTEVFFESVDNNPILDKFYSDQKRYGFMLQMYFLGTRFNAIKKAFHHRRSVLDRSIYEDALFTQVNYELGNIAKEEKMVYDMVFKEMMEEIEGMPKKAPDLFIYLRANFDTIMYRIGKRGRDFEQDEKLIEYYRYLHSKYDEWIYNSYDASQVLTIDANKYDIHQEEDAKQIFSLVDSKLGLMKI</sequence>
<dbReference type="PIRSF" id="PIRSF000705">
    <property type="entry name" value="DNK"/>
    <property type="match status" value="1"/>
</dbReference>
<dbReference type="PANTHER" id="PTHR10513:SF35">
    <property type="entry name" value="DEOXYADENOSINE KINASE"/>
    <property type="match status" value="1"/>
</dbReference>
<proteinExistence type="inferred from homology"/>
<dbReference type="CDD" id="cd01673">
    <property type="entry name" value="dNK"/>
    <property type="match status" value="1"/>
</dbReference>
<keyword evidence="3" id="KW-0418">Kinase</keyword>
<keyword evidence="3" id="KW-0808">Transferase</keyword>
<protein>
    <submittedName>
        <fullName evidence="3">Deoxynucleoside kinase</fullName>
    </submittedName>
</protein>
<organism evidence="3 4">
    <name type="scientific">Alkalihalobacterium chitinilyticum</name>
    <dbReference type="NCBI Taxonomy" id="2980103"/>
    <lineage>
        <taxon>Bacteria</taxon>
        <taxon>Bacillati</taxon>
        <taxon>Bacillota</taxon>
        <taxon>Bacilli</taxon>
        <taxon>Bacillales</taxon>
        <taxon>Bacillaceae</taxon>
        <taxon>Alkalihalobacterium</taxon>
    </lineage>
</organism>
<dbReference type="Pfam" id="PF01712">
    <property type="entry name" value="dNK"/>
    <property type="match status" value="1"/>
</dbReference>
<evidence type="ECO:0000313" key="3">
    <source>
        <dbReference type="EMBL" id="MDE5415349.1"/>
    </source>
</evidence>
<name>A0ABT5VM47_9BACI</name>
<evidence type="ECO:0000256" key="1">
    <source>
        <dbReference type="ARBA" id="ARBA00007420"/>
    </source>
</evidence>
<dbReference type="InterPro" id="IPR002624">
    <property type="entry name" value="DCK/DGK"/>
</dbReference>
<dbReference type="EMBL" id="JAOTPO010000015">
    <property type="protein sequence ID" value="MDE5415349.1"/>
    <property type="molecule type" value="Genomic_DNA"/>
</dbReference>
<dbReference type="SUPFAM" id="SSF52540">
    <property type="entry name" value="P-loop containing nucleoside triphosphate hydrolases"/>
    <property type="match status" value="1"/>
</dbReference>
<dbReference type="GO" id="GO:0016301">
    <property type="term" value="F:kinase activity"/>
    <property type="evidence" value="ECO:0007669"/>
    <property type="project" value="UniProtKB-KW"/>
</dbReference>
<dbReference type="InterPro" id="IPR027417">
    <property type="entry name" value="P-loop_NTPase"/>
</dbReference>
<feature type="domain" description="Deoxynucleoside kinase" evidence="2">
    <location>
        <begin position="7"/>
        <end position="204"/>
    </location>
</feature>
<dbReference type="Proteomes" id="UP001148125">
    <property type="component" value="Unassembled WGS sequence"/>
</dbReference>
<evidence type="ECO:0000313" key="4">
    <source>
        <dbReference type="Proteomes" id="UP001148125"/>
    </source>
</evidence>
<gene>
    <name evidence="3" type="ORF">N7Z68_18475</name>
</gene>
<dbReference type="InterPro" id="IPR050566">
    <property type="entry name" value="Deoxyribonucleoside_kinase"/>
</dbReference>
<comment type="caution">
    <text evidence="3">The sequence shown here is derived from an EMBL/GenBank/DDBJ whole genome shotgun (WGS) entry which is preliminary data.</text>
</comment>
<keyword evidence="4" id="KW-1185">Reference proteome</keyword>